<sequence>MILYCDFNPKLIRKYKVDKINQGEENLIESNRFYASGYGIDMAVFSKKLFQDSKVLMLKGTAIGELIERDLRNLYIETESIKLKDDNIEKLIFQADDNKTIFTSKAPRITMEDKADIQEEFAKQIKGKKAVAISLIDHESLNDDLYESLIKICYKENVHVLVNPSKLEDIKDSKPYLLILDKKDALKDEKVNYTGDVPAFSKKLIDKGVGIVVVNSNRATVVSTKDKNYRVYLEKISDFKAYNKTLMLAGFAVGLDRDYNIETTIKLAMASSICENYMKFSQVQMSEIKKIMNEVKVEEM</sequence>
<dbReference type="EMBL" id="UGSZ01000001">
    <property type="protein sequence ID" value="SUB57480.1"/>
    <property type="molecule type" value="Genomic_DNA"/>
</dbReference>
<dbReference type="GO" id="GO:0005829">
    <property type="term" value="C:cytosol"/>
    <property type="evidence" value="ECO:0007669"/>
    <property type="project" value="TreeGrafter"/>
</dbReference>
<dbReference type="Pfam" id="PF00294">
    <property type="entry name" value="PfkB"/>
    <property type="match status" value="1"/>
</dbReference>
<name>A0A379C5D3_9FIRM</name>
<dbReference type="OrthoDB" id="1696595at2"/>
<dbReference type="EC" id="2.7.1.144" evidence="2"/>
<feature type="domain" description="Carbohydrate kinase PfkB" evidence="1">
    <location>
        <begin position="16"/>
        <end position="272"/>
    </location>
</feature>
<dbReference type="Gene3D" id="3.40.1190.20">
    <property type="match status" value="1"/>
</dbReference>
<dbReference type="GO" id="GO:0008443">
    <property type="term" value="F:phosphofructokinase activity"/>
    <property type="evidence" value="ECO:0007669"/>
    <property type="project" value="TreeGrafter"/>
</dbReference>
<dbReference type="InterPro" id="IPR029056">
    <property type="entry name" value="Ribokinase-like"/>
</dbReference>
<dbReference type="PANTHER" id="PTHR46566:SF1">
    <property type="entry name" value="1-PHOSPHOFRUCTOKINASE"/>
    <property type="match status" value="1"/>
</dbReference>
<reference evidence="2 3" key="1">
    <citation type="submission" date="2018-06" db="EMBL/GenBank/DDBJ databases">
        <authorList>
            <consortium name="Pathogen Informatics"/>
            <person name="Doyle S."/>
        </authorList>
    </citation>
    <scope>NUCLEOTIDE SEQUENCE [LARGE SCALE GENOMIC DNA]</scope>
    <source>
        <strain evidence="2 3">NCTC13149</strain>
    </source>
</reference>
<evidence type="ECO:0000259" key="1">
    <source>
        <dbReference type="Pfam" id="PF00294"/>
    </source>
</evidence>
<dbReference type="SUPFAM" id="SSF53613">
    <property type="entry name" value="Ribokinase-like"/>
    <property type="match status" value="1"/>
</dbReference>
<gene>
    <name evidence="2" type="primary">lacC</name>
    <name evidence="2" type="ORF">NCTC13149_01323</name>
</gene>
<dbReference type="PANTHER" id="PTHR46566">
    <property type="entry name" value="1-PHOSPHOFRUCTOKINASE-RELATED"/>
    <property type="match status" value="1"/>
</dbReference>
<organism evidence="2 3">
    <name type="scientific">Peptoniphilus lacrimalis</name>
    <dbReference type="NCBI Taxonomy" id="33031"/>
    <lineage>
        <taxon>Bacteria</taxon>
        <taxon>Bacillati</taxon>
        <taxon>Bacillota</taxon>
        <taxon>Tissierellia</taxon>
        <taxon>Tissierellales</taxon>
        <taxon>Peptoniphilaceae</taxon>
        <taxon>Peptoniphilus</taxon>
    </lineage>
</organism>
<proteinExistence type="predicted"/>
<evidence type="ECO:0000313" key="2">
    <source>
        <dbReference type="EMBL" id="SUB57480.1"/>
    </source>
</evidence>
<keyword evidence="2" id="KW-0418">Kinase</keyword>
<evidence type="ECO:0000313" key="3">
    <source>
        <dbReference type="Proteomes" id="UP000255517"/>
    </source>
</evidence>
<dbReference type="Proteomes" id="UP000255517">
    <property type="component" value="Unassembled WGS sequence"/>
</dbReference>
<protein>
    <submittedName>
        <fullName evidence="2">Tagatose-6-phosphate kinase</fullName>
        <ecNumber evidence="2">2.7.1.144</ecNumber>
    </submittedName>
</protein>
<accession>A0A379C5D3</accession>
<dbReference type="RefSeq" id="WP_004825424.1">
    <property type="nucleotide sequence ID" value="NZ_JASOSY010000001.1"/>
</dbReference>
<dbReference type="STRING" id="1122949.GCA_000378725_01061"/>
<dbReference type="InterPro" id="IPR011611">
    <property type="entry name" value="PfkB_dom"/>
</dbReference>
<keyword evidence="2" id="KW-0808">Transferase</keyword>
<dbReference type="GO" id="GO:0009024">
    <property type="term" value="F:tagatose-6-phosphate kinase activity"/>
    <property type="evidence" value="ECO:0007669"/>
    <property type="project" value="UniProtKB-EC"/>
</dbReference>
<dbReference type="AlphaFoldDB" id="A0A379C5D3"/>